<reference evidence="1 2" key="1">
    <citation type="submission" date="2020-08" db="EMBL/GenBank/DDBJ databases">
        <title>Genomic Encyclopedia of Type Strains, Phase IV (KMG-IV): sequencing the most valuable type-strain genomes for metagenomic binning, comparative biology and taxonomic classification.</title>
        <authorList>
            <person name="Goeker M."/>
        </authorList>
    </citation>
    <scope>NUCLEOTIDE SEQUENCE [LARGE SCALE GENOMIC DNA]</scope>
    <source>
        <strain evidence="1 2">DSM 19979</strain>
    </source>
</reference>
<accession>A0A840AII8</accession>
<proteinExistence type="predicted"/>
<dbReference type="Proteomes" id="UP000553193">
    <property type="component" value="Unassembled WGS sequence"/>
</dbReference>
<protein>
    <submittedName>
        <fullName evidence="1">Uncharacterized protein</fullName>
    </submittedName>
</protein>
<name>A0A840AII8_9PROT</name>
<evidence type="ECO:0000313" key="1">
    <source>
        <dbReference type="EMBL" id="MBB3899964.1"/>
    </source>
</evidence>
<evidence type="ECO:0000313" key="2">
    <source>
        <dbReference type="Proteomes" id="UP000553193"/>
    </source>
</evidence>
<organism evidence="1 2">
    <name type="scientific">Roseococcus suduntuyensis</name>
    <dbReference type="NCBI Taxonomy" id="455361"/>
    <lineage>
        <taxon>Bacteria</taxon>
        <taxon>Pseudomonadati</taxon>
        <taxon>Pseudomonadota</taxon>
        <taxon>Alphaproteobacteria</taxon>
        <taxon>Acetobacterales</taxon>
        <taxon>Roseomonadaceae</taxon>
        <taxon>Roseococcus</taxon>
    </lineage>
</organism>
<dbReference type="AlphaFoldDB" id="A0A840AII8"/>
<sequence length="140" mass="14954">MPKAPAPDLPDTCTSSQLAKLLGLSERVIAGRRLDGRLPVHDGAIDLRALCRAGLNAGTKRLSLEKLNREAFSFAHHVAGKAAAAAVAPRPGETPGQAAARAMDRAMMDDDTFIWPESWSETDEINFADYADLPEDEAAA</sequence>
<dbReference type="RefSeq" id="WP_184386192.1">
    <property type="nucleotide sequence ID" value="NZ_JACIDJ010000007.1"/>
</dbReference>
<comment type="caution">
    <text evidence="1">The sequence shown here is derived from an EMBL/GenBank/DDBJ whole genome shotgun (WGS) entry which is preliminary data.</text>
</comment>
<gene>
    <name evidence="1" type="ORF">GGQ83_003431</name>
</gene>
<keyword evidence="2" id="KW-1185">Reference proteome</keyword>
<dbReference type="EMBL" id="JACIDJ010000007">
    <property type="protein sequence ID" value="MBB3899964.1"/>
    <property type="molecule type" value="Genomic_DNA"/>
</dbReference>